<feature type="binding site" evidence="6">
    <location>
        <position position="244"/>
    </location>
    <ligand>
        <name>S-adenosyl-L-methionine</name>
        <dbReference type="ChEBI" id="CHEBI:59789"/>
    </ligand>
</feature>
<evidence type="ECO:0000256" key="3">
    <source>
        <dbReference type="ARBA" id="ARBA00022603"/>
    </source>
</evidence>
<dbReference type="InterPro" id="IPR029063">
    <property type="entry name" value="SAM-dependent_MTases_sf"/>
</dbReference>
<dbReference type="EMBL" id="CP054140">
    <property type="protein sequence ID" value="QQG64853.1"/>
    <property type="molecule type" value="Genomic_DNA"/>
</dbReference>
<dbReference type="RefSeq" id="WP_199263684.1">
    <property type="nucleotide sequence ID" value="NZ_CP054140.1"/>
</dbReference>
<keyword evidence="7" id="KW-0689">Ribosomal protein</keyword>
<dbReference type="CDD" id="cd02440">
    <property type="entry name" value="AdoMet_MTases"/>
    <property type="match status" value="1"/>
</dbReference>
<dbReference type="Proteomes" id="UP000596092">
    <property type="component" value="Chromosome"/>
</dbReference>
<feature type="binding site" evidence="6">
    <location>
        <position position="157"/>
    </location>
    <ligand>
        <name>S-adenosyl-L-methionine</name>
        <dbReference type="ChEBI" id="CHEBI:59789"/>
    </ligand>
</feature>
<dbReference type="GO" id="GO:0005840">
    <property type="term" value="C:ribosome"/>
    <property type="evidence" value="ECO:0007669"/>
    <property type="project" value="UniProtKB-KW"/>
</dbReference>
<dbReference type="GO" id="GO:0005737">
    <property type="term" value="C:cytoplasm"/>
    <property type="evidence" value="ECO:0007669"/>
    <property type="project" value="UniProtKB-SubCell"/>
</dbReference>
<dbReference type="PANTHER" id="PTHR43648">
    <property type="entry name" value="ELECTRON TRANSFER FLAVOPROTEIN BETA SUBUNIT LYSINE METHYLTRANSFERASE"/>
    <property type="match status" value="1"/>
</dbReference>
<keyword evidence="8" id="KW-1185">Reference proteome</keyword>
<evidence type="ECO:0000256" key="4">
    <source>
        <dbReference type="ARBA" id="ARBA00022679"/>
    </source>
</evidence>
<keyword evidence="4 6" id="KW-0808">Transferase</keyword>
<keyword evidence="7" id="KW-0687">Ribonucleoprotein</keyword>
<comment type="function">
    <text evidence="6">Methylates ribosomal protein L11.</text>
</comment>
<dbReference type="GO" id="GO:0008276">
    <property type="term" value="F:protein methyltransferase activity"/>
    <property type="evidence" value="ECO:0007669"/>
    <property type="project" value="UniProtKB-UniRule"/>
</dbReference>
<evidence type="ECO:0000256" key="2">
    <source>
        <dbReference type="ARBA" id="ARBA00022490"/>
    </source>
</evidence>
<evidence type="ECO:0000313" key="8">
    <source>
        <dbReference type="Proteomes" id="UP000596092"/>
    </source>
</evidence>
<dbReference type="AlphaFoldDB" id="A0A7T6APN9"/>
<comment type="catalytic activity">
    <reaction evidence="6">
        <text>L-lysyl-[protein] + 3 S-adenosyl-L-methionine = N(6),N(6),N(6)-trimethyl-L-lysyl-[protein] + 3 S-adenosyl-L-homocysteine + 3 H(+)</text>
        <dbReference type="Rhea" id="RHEA:54192"/>
        <dbReference type="Rhea" id="RHEA-COMP:9752"/>
        <dbReference type="Rhea" id="RHEA-COMP:13826"/>
        <dbReference type="ChEBI" id="CHEBI:15378"/>
        <dbReference type="ChEBI" id="CHEBI:29969"/>
        <dbReference type="ChEBI" id="CHEBI:57856"/>
        <dbReference type="ChEBI" id="CHEBI:59789"/>
        <dbReference type="ChEBI" id="CHEBI:61961"/>
    </reaction>
</comment>
<comment type="subcellular location">
    <subcellularLocation>
        <location evidence="6">Cytoplasm</location>
    </subcellularLocation>
</comment>
<dbReference type="EC" id="2.1.1.-" evidence="6"/>
<keyword evidence="2 6" id="KW-0963">Cytoplasm</keyword>
<dbReference type="Pfam" id="PF06325">
    <property type="entry name" value="PrmA"/>
    <property type="match status" value="1"/>
</dbReference>
<gene>
    <name evidence="6" type="primary">prmA</name>
    <name evidence="7" type="ORF">HP555_02720</name>
</gene>
<dbReference type="InterPro" id="IPR004498">
    <property type="entry name" value="Ribosomal_PrmA_MeTrfase"/>
</dbReference>
<evidence type="ECO:0000313" key="7">
    <source>
        <dbReference type="EMBL" id="QQG64853.1"/>
    </source>
</evidence>
<keyword evidence="5 6" id="KW-0949">S-adenosyl-L-methionine</keyword>
<dbReference type="PANTHER" id="PTHR43648:SF1">
    <property type="entry name" value="ELECTRON TRANSFER FLAVOPROTEIN BETA SUBUNIT LYSINE METHYLTRANSFERASE"/>
    <property type="match status" value="1"/>
</dbReference>
<dbReference type="KEGG" id="dog:HP555_02720"/>
<comment type="similarity">
    <text evidence="1 6">Belongs to the methyltransferase superfamily. PrmA family.</text>
</comment>
<evidence type="ECO:0000256" key="5">
    <source>
        <dbReference type="ARBA" id="ARBA00022691"/>
    </source>
</evidence>
<dbReference type="InterPro" id="IPR050078">
    <property type="entry name" value="Ribosomal_L11_MeTrfase_PrmA"/>
</dbReference>
<feature type="binding site" evidence="6">
    <location>
        <position position="180"/>
    </location>
    <ligand>
        <name>S-adenosyl-L-methionine</name>
        <dbReference type="ChEBI" id="CHEBI:59789"/>
    </ligand>
</feature>
<dbReference type="GO" id="GO:0032259">
    <property type="term" value="P:methylation"/>
    <property type="evidence" value="ECO:0007669"/>
    <property type="project" value="UniProtKB-KW"/>
</dbReference>
<dbReference type="HAMAP" id="MF_00735">
    <property type="entry name" value="Methyltr_PrmA"/>
    <property type="match status" value="1"/>
</dbReference>
<evidence type="ECO:0000256" key="1">
    <source>
        <dbReference type="ARBA" id="ARBA00009741"/>
    </source>
</evidence>
<dbReference type="Gene3D" id="3.40.50.150">
    <property type="entry name" value="Vaccinia Virus protein VP39"/>
    <property type="match status" value="1"/>
</dbReference>
<proteinExistence type="inferred from homology"/>
<keyword evidence="3 6" id="KW-0489">Methyltransferase</keyword>
<reference evidence="7 8" key="1">
    <citation type="submission" date="2020-05" db="EMBL/GenBank/DDBJ databases">
        <title>Complete genome of Desulfobulbus oligotrophicus.</title>
        <authorList>
            <person name="Podar M."/>
        </authorList>
    </citation>
    <scope>NUCLEOTIDE SEQUENCE [LARGE SCALE GENOMIC DNA]</scope>
    <source>
        <strain evidence="7 8">Prop6</strain>
    </source>
</reference>
<evidence type="ECO:0000256" key="6">
    <source>
        <dbReference type="HAMAP-Rule" id="MF_00735"/>
    </source>
</evidence>
<name>A0A7T6APN9_9BACT</name>
<protein>
    <recommendedName>
        <fullName evidence="6">Ribosomal protein L11 methyltransferase</fullName>
        <shortName evidence="6">L11 Mtase</shortName>
        <ecNumber evidence="6">2.1.1.-</ecNumber>
    </recommendedName>
</protein>
<feature type="binding site" evidence="6">
    <location>
        <position position="202"/>
    </location>
    <ligand>
        <name>S-adenosyl-L-methionine</name>
        <dbReference type="ChEBI" id="CHEBI:59789"/>
    </ligand>
</feature>
<organism evidence="7 8">
    <name type="scientific">Desulfobulbus oligotrophicus</name>
    <dbReference type="NCBI Taxonomy" id="1909699"/>
    <lineage>
        <taxon>Bacteria</taxon>
        <taxon>Pseudomonadati</taxon>
        <taxon>Thermodesulfobacteriota</taxon>
        <taxon>Desulfobulbia</taxon>
        <taxon>Desulfobulbales</taxon>
        <taxon>Desulfobulbaceae</taxon>
        <taxon>Desulfobulbus</taxon>
    </lineage>
</organism>
<accession>A0A7T6APN9</accession>
<sequence>MHPTDNPPTATRWLQVSLLCPLLLIDPATDLLGILSGSGVEQSPETEAGATISGFFQLTATDNGQELEEAVKSIRTLVEDEMTALFSLYGLIPNQMHLTVLADQDWATSWQQYFKPFAVIPGLVIKPSWEDYQPEPDESVIEMDPGMAFGTGQHASTCMALDLLKNSMEAIRPWSVLDVGTGTGILAMAVALFGAGNIIAIDNDLEAVTVAKNNVAHNRLSAAITVNSTSLERISGPFQLICANIIHDVLVSMAEQFTRLTEPGAHLVLAGLLSGEQEDSIKAVYSALGWQLLDHRHRDEWAALQLVRLEKP</sequence>
<dbReference type="SUPFAM" id="SSF53335">
    <property type="entry name" value="S-adenosyl-L-methionine-dependent methyltransferases"/>
    <property type="match status" value="1"/>
</dbReference>